<dbReference type="PROSITE" id="PS51257">
    <property type="entry name" value="PROKAR_LIPOPROTEIN"/>
    <property type="match status" value="1"/>
</dbReference>
<dbReference type="PANTHER" id="PTHR14969">
    <property type="entry name" value="SPHINGOSINE-1-PHOSPHATE PHOSPHOHYDROLASE"/>
    <property type="match status" value="1"/>
</dbReference>
<organism evidence="3 4">
    <name type="scientific">Steccherinum ochraceum</name>
    <dbReference type="NCBI Taxonomy" id="92696"/>
    <lineage>
        <taxon>Eukaryota</taxon>
        <taxon>Fungi</taxon>
        <taxon>Dikarya</taxon>
        <taxon>Basidiomycota</taxon>
        <taxon>Agaricomycotina</taxon>
        <taxon>Agaricomycetes</taxon>
        <taxon>Polyporales</taxon>
        <taxon>Steccherinaceae</taxon>
        <taxon>Steccherinum</taxon>
    </lineage>
</organism>
<feature type="transmembrane region" description="Helical" evidence="1">
    <location>
        <begin position="81"/>
        <end position="104"/>
    </location>
</feature>
<feature type="domain" description="Phosphatidic acid phosphatase type 2/haloperoxidase" evidence="2">
    <location>
        <begin position="43"/>
        <end position="162"/>
    </location>
</feature>
<evidence type="ECO:0000313" key="4">
    <source>
        <dbReference type="Proteomes" id="UP000292702"/>
    </source>
</evidence>
<evidence type="ECO:0000313" key="3">
    <source>
        <dbReference type="EMBL" id="TCD68091.1"/>
    </source>
</evidence>
<feature type="transmembrane region" description="Helical" evidence="1">
    <location>
        <begin position="43"/>
        <end position="60"/>
    </location>
</feature>
<dbReference type="InterPro" id="IPR036938">
    <property type="entry name" value="PAP2/HPO_sf"/>
</dbReference>
<feature type="transmembrane region" description="Helical" evidence="1">
    <location>
        <begin position="147"/>
        <end position="165"/>
    </location>
</feature>
<dbReference type="AlphaFoldDB" id="A0A4R0RI93"/>
<dbReference type="PANTHER" id="PTHR14969:SF13">
    <property type="entry name" value="AT30094P"/>
    <property type="match status" value="1"/>
</dbReference>
<dbReference type="STRING" id="92696.A0A4R0RI93"/>
<keyword evidence="4" id="KW-1185">Reference proteome</keyword>
<reference evidence="3 4" key="1">
    <citation type="submission" date="2018-11" db="EMBL/GenBank/DDBJ databases">
        <title>Genome assembly of Steccherinum ochraceum LE-BIN_3174, the white-rot fungus of the Steccherinaceae family (The Residual Polyporoid clade, Polyporales, Basidiomycota).</title>
        <authorList>
            <person name="Fedorova T.V."/>
            <person name="Glazunova O.A."/>
            <person name="Landesman E.O."/>
            <person name="Moiseenko K.V."/>
            <person name="Psurtseva N.V."/>
            <person name="Savinova O.S."/>
            <person name="Shakhova N.V."/>
            <person name="Tyazhelova T.V."/>
            <person name="Vasina D.V."/>
        </authorList>
    </citation>
    <scope>NUCLEOTIDE SEQUENCE [LARGE SCALE GENOMIC DNA]</scope>
    <source>
        <strain evidence="3 4">LE-BIN_3174</strain>
    </source>
</reference>
<feature type="transmembrane region" description="Helical" evidence="1">
    <location>
        <begin position="116"/>
        <end position="135"/>
    </location>
</feature>
<dbReference type="SUPFAM" id="SSF48317">
    <property type="entry name" value="Acid phosphatase/Vanadium-dependent haloperoxidase"/>
    <property type="match status" value="1"/>
</dbReference>
<dbReference type="InterPro" id="IPR000326">
    <property type="entry name" value="PAP2/HPO"/>
</dbReference>
<name>A0A4R0RI93_9APHY</name>
<dbReference type="GO" id="GO:0042392">
    <property type="term" value="F:sphingosine-1-phosphate phosphatase activity"/>
    <property type="evidence" value="ECO:0007669"/>
    <property type="project" value="TreeGrafter"/>
</dbReference>
<protein>
    <recommendedName>
        <fullName evidence="2">Phosphatidic acid phosphatase type 2/haloperoxidase domain-containing protein</fullName>
    </recommendedName>
</protein>
<gene>
    <name evidence="3" type="ORF">EIP91_011544</name>
</gene>
<dbReference type="SMART" id="SM00014">
    <property type="entry name" value="acidPPc"/>
    <property type="match status" value="1"/>
</dbReference>
<dbReference type="EMBL" id="RWJN01000076">
    <property type="protein sequence ID" value="TCD68091.1"/>
    <property type="molecule type" value="Genomic_DNA"/>
</dbReference>
<dbReference type="OrthoDB" id="302705at2759"/>
<accession>A0A4R0RI93</accession>
<comment type="caution">
    <text evidence="3">The sequence shown here is derived from an EMBL/GenBank/DDBJ whole genome shotgun (WGS) entry which is preliminary data.</text>
</comment>
<proteinExistence type="predicted"/>
<keyword evidence="1" id="KW-1133">Transmembrane helix</keyword>
<keyword evidence="1" id="KW-0472">Membrane</keyword>
<evidence type="ECO:0000256" key="1">
    <source>
        <dbReference type="SAM" id="Phobius"/>
    </source>
</evidence>
<sequence>MEDGRMQRTGWTWTFFRIFLEETNMVVTALTACTILYTRSAAVVHFTVGAVVCSRVVKLMKRCFRQPRPVHPLPGRQKKDFGMPSTHSAVISYYAVYSLLAAAFLPTHLSFEQAEWLRVVAPLIIVPWATTIAISRIWLGHHTVPQVLVGFAHGLVIAPAWFHLWQQYGNTYGSYVERTYMIW</sequence>
<dbReference type="Proteomes" id="UP000292702">
    <property type="component" value="Unassembled WGS sequence"/>
</dbReference>
<dbReference type="Gene3D" id="1.20.144.10">
    <property type="entry name" value="Phosphatidic acid phosphatase type 2/haloperoxidase"/>
    <property type="match status" value="1"/>
</dbReference>
<keyword evidence="1" id="KW-0812">Transmembrane</keyword>
<evidence type="ECO:0000259" key="2">
    <source>
        <dbReference type="SMART" id="SM00014"/>
    </source>
</evidence>
<dbReference type="Pfam" id="PF01569">
    <property type="entry name" value="PAP2"/>
    <property type="match status" value="1"/>
</dbReference>